<dbReference type="EMBL" id="PFAN01000058">
    <property type="protein sequence ID" value="PIR95012.1"/>
    <property type="molecule type" value="Genomic_DNA"/>
</dbReference>
<keyword evidence="1" id="KW-1133">Transmembrane helix</keyword>
<name>A0A2H0V7H2_9BACT</name>
<comment type="caution">
    <text evidence="2">The sequence shown here is derived from an EMBL/GenBank/DDBJ whole genome shotgun (WGS) entry which is preliminary data.</text>
</comment>
<evidence type="ECO:0000313" key="3">
    <source>
        <dbReference type="Proteomes" id="UP000228614"/>
    </source>
</evidence>
<reference evidence="3" key="1">
    <citation type="submission" date="2017-09" db="EMBL/GenBank/DDBJ databases">
        <title>Depth-based differentiation of microbial function through sediment-hosted aquifers and enrichment of novel symbionts in the deep terrestrial subsurface.</title>
        <authorList>
            <person name="Probst A.J."/>
            <person name="Ladd B."/>
            <person name="Jarett J.K."/>
            <person name="Geller-Mcgrath D.E."/>
            <person name="Sieber C.M.K."/>
            <person name="Emerson J.B."/>
            <person name="Anantharaman K."/>
            <person name="Thomas B.C."/>
            <person name="Malmstrom R."/>
            <person name="Stieglmeier M."/>
            <person name="Klingl A."/>
            <person name="Woyke T."/>
            <person name="Ryan C.M."/>
            <person name="Banfield J.F."/>
        </authorList>
    </citation>
    <scope>NUCLEOTIDE SEQUENCE [LARGE SCALE GENOMIC DNA]</scope>
</reference>
<dbReference type="Proteomes" id="UP000228614">
    <property type="component" value="Unassembled WGS sequence"/>
</dbReference>
<protein>
    <recommendedName>
        <fullName evidence="4">Cell division protein FtsL</fullName>
    </recommendedName>
</protein>
<evidence type="ECO:0000313" key="2">
    <source>
        <dbReference type="EMBL" id="PIR95012.1"/>
    </source>
</evidence>
<evidence type="ECO:0008006" key="4">
    <source>
        <dbReference type="Google" id="ProtNLM"/>
    </source>
</evidence>
<organism evidence="2 3">
    <name type="scientific">Candidatus Falkowbacteria bacterium CG10_big_fil_rev_8_21_14_0_10_37_6</name>
    <dbReference type="NCBI Taxonomy" id="1974563"/>
    <lineage>
        <taxon>Bacteria</taxon>
        <taxon>Candidatus Falkowiibacteriota</taxon>
    </lineage>
</organism>
<dbReference type="AlphaFoldDB" id="A0A2H0V7H2"/>
<gene>
    <name evidence="2" type="ORF">COT95_01000</name>
</gene>
<feature type="transmembrane region" description="Helical" evidence="1">
    <location>
        <begin position="50"/>
        <end position="73"/>
    </location>
</feature>
<sequence>MNKEETNKINTEESNGVLIAVDANISANTLSESREFKSRAKYNIRIPIKFNVHTVNACLIVIAFIASVSYLLLSNNLISQGFALNEARNKVSALTKENRELELEAMNLGSYENINEKISQLGMVDVGKVDYIELKTEGVARR</sequence>
<accession>A0A2H0V7H2</accession>
<keyword evidence="1" id="KW-0472">Membrane</keyword>
<evidence type="ECO:0000256" key="1">
    <source>
        <dbReference type="SAM" id="Phobius"/>
    </source>
</evidence>
<keyword evidence="1" id="KW-0812">Transmembrane</keyword>
<proteinExistence type="predicted"/>